<evidence type="ECO:0008006" key="4">
    <source>
        <dbReference type="Google" id="ProtNLM"/>
    </source>
</evidence>
<dbReference type="Gene3D" id="3.40.50.1820">
    <property type="entry name" value="alpha/beta hydrolase"/>
    <property type="match status" value="1"/>
</dbReference>
<dbReference type="Proteomes" id="UP000677218">
    <property type="component" value="Unassembled WGS sequence"/>
</dbReference>
<gene>
    <name evidence="2" type="ORF">LCB40_08230</name>
</gene>
<feature type="transmembrane region" description="Helical" evidence="1">
    <location>
        <begin position="501"/>
        <end position="521"/>
    </location>
</feature>
<proteinExistence type="predicted"/>
<feature type="transmembrane region" description="Helical" evidence="1">
    <location>
        <begin position="419"/>
        <end position="436"/>
    </location>
</feature>
<dbReference type="Pfam" id="PF11187">
    <property type="entry name" value="Mbeg1-like"/>
    <property type="match status" value="1"/>
</dbReference>
<evidence type="ECO:0000313" key="3">
    <source>
        <dbReference type="Proteomes" id="UP000677218"/>
    </source>
</evidence>
<organism evidence="2 3">
    <name type="scientific">Lactobacillus corticis</name>
    <dbReference type="NCBI Taxonomy" id="2201249"/>
    <lineage>
        <taxon>Bacteria</taxon>
        <taxon>Bacillati</taxon>
        <taxon>Bacillota</taxon>
        <taxon>Bacilli</taxon>
        <taxon>Lactobacillales</taxon>
        <taxon>Lactobacillaceae</taxon>
        <taxon>Lactobacillus</taxon>
    </lineage>
</organism>
<comment type="caution">
    <text evidence="2">The sequence shown here is derived from an EMBL/GenBank/DDBJ whole genome shotgun (WGS) entry which is preliminary data.</text>
</comment>
<protein>
    <recommendedName>
        <fullName evidence="4">Beta-carotene 15,15'-monooxygenase</fullName>
    </recommendedName>
</protein>
<keyword evidence="1" id="KW-0812">Transmembrane</keyword>
<sequence>MSEDNSLTSYLKWRGDIALTTAPFNEADALVLAMLSYVDFSGIVPDDGQTMTLLDAGKAYFNGPNADRDHFTFRNYLQVLMESDRFNQAQLSYYVNILNQETQFCALKITLDNGLNYLSFRGTDDSIVGWKEDFEISFKVTAAQQQALAFVSKIMELDDQPYYLGGHSKGGNLAEYAAINVDDEKRKRIQSIFTFDSPGIASELDKPVPSNYLKEHLKRYVPEFSVIGRLFEPQAPSAQIVIANRSGLSQHDAFSWQIEGSHLVKIKHRNPQARIYNELINQWIGDATLEERESLTNDLFSALAAGGAEKITELDKNGFGGFGAILFSFANSSRRTRFVFGSLFSSIWNTLKNLELSRALLSPGSRMAWVLILLGIVCLTYPQYAIRIFASIAAIAALVFCFNRILSTANAKLKPQQKRFFISTYMLIFGLAIALISNNYLLFILAHYFLGVVLLIYAYVKLRQTILSKTSTIGMRLLLGIETIAAFGIGIVIIINPNYFTLKSIVILGILLVVYGFFRLAEELFRYRKRHLKNK</sequence>
<dbReference type="Pfam" id="PF03729">
    <property type="entry name" value="DUF308"/>
    <property type="match status" value="2"/>
</dbReference>
<keyword evidence="1" id="KW-0472">Membrane</keyword>
<accession>A0A916QJT0</accession>
<dbReference type="InterPro" id="IPR029058">
    <property type="entry name" value="AB_hydrolase_fold"/>
</dbReference>
<dbReference type="SUPFAM" id="SSF53474">
    <property type="entry name" value="alpha/beta-Hydrolases"/>
    <property type="match status" value="1"/>
</dbReference>
<evidence type="ECO:0000313" key="2">
    <source>
        <dbReference type="EMBL" id="GFZ26943.1"/>
    </source>
</evidence>
<name>A0A916QJT0_9LACO</name>
<keyword evidence="3" id="KW-1185">Reference proteome</keyword>
<dbReference type="AlphaFoldDB" id="A0A916QJT0"/>
<dbReference type="InterPro" id="IPR005325">
    <property type="entry name" value="DUF308_memb"/>
</dbReference>
<dbReference type="InterPro" id="IPR024499">
    <property type="entry name" value="Mbeg1-like"/>
</dbReference>
<feature type="transmembrane region" description="Helical" evidence="1">
    <location>
        <begin position="442"/>
        <end position="462"/>
    </location>
</feature>
<feature type="transmembrane region" description="Helical" evidence="1">
    <location>
        <begin position="388"/>
        <end position="407"/>
    </location>
</feature>
<reference evidence="2" key="1">
    <citation type="submission" date="2020-08" db="EMBL/GenBank/DDBJ databases">
        <title>Taxonomic study for Lactobacillus species isolated from hardwood bark.</title>
        <authorList>
            <person name="Tohno M."/>
            <person name="Tanizawa Y."/>
        </authorList>
    </citation>
    <scope>NUCLEOTIDE SEQUENCE</scope>
    <source>
        <strain evidence="2">B40</strain>
    </source>
</reference>
<keyword evidence="1" id="KW-1133">Transmembrane helix</keyword>
<evidence type="ECO:0000256" key="1">
    <source>
        <dbReference type="SAM" id="Phobius"/>
    </source>
</evidence>
<dbReference type="EMBL" id="BMAY01000005">
    <property type="protein sequence ID" value="GFZ26943.1"/>
    <property type="molecule type" value="Genomic_DNA"/>
</dbReference>
<feature type="transmembrane region" description="Helical" evidence="1">
    <location>
        <begin position="474"/>
        <end position="495"/>
    </location>
</feature>
<dbReference type="RefSeq" id="WP_212780640.1">
    <property type="nucleotide sequence ID" value="NZ_BMAY01000005.1"/>
</dbReference>